<sequence>MSANPAETRRTVLHRGSYTVWSAHLAFEIILQIRPQIRHSTFQNAKTTRHSAAQDKLVERSDKRRRKLGRTSPRSSLGERSKTQQRTASRSSSSTGRSPEPHSTARSPLWQIKTTQSPSQYTTREGVVSEESGEVRHSRESNTNDVKTALIVTERHRPVAPSRKFNDDLLMALSMALSPGLAE</sequence>
<feature type="compositionally biased region" description="Low complexity" evidence="1">
    <location>
        <begin position="84"/>
        <end position="98"/>
    </location>
</feature>
<feature type="compositionally biased region" description="Polar residues" evidence="1">
    <location>
        <begin position="112"/>
        <end position="123"/>
    </location>
</feature>
<evidence type="ECO:0000313" key="3">
    <source>
        <dbReference type="Proteomes" id="UP000230423"/>
    </source>
</evidence>
<protein>
    <submittedName>
        <fullName evidence="2">Uncharacterized protein</fullName>
    </submittedName>
</protein>
<keyword evidence="3" id="KW-1185">Reference proteome</keyword>
<organism evidence="2 3">
    <name type="scientific">Teladorsagia circumcincta</name>
    <name type="common">Brown stomach worm</name>
    <name type="synonym">Ostertagia circumcincta</name>
    <dbReference type="NCBI Taxonomy" id="45464"/>
    <lineage>
        <taxon>Eukaryota</taxon>
        <taxon>Metazoa</taxon>
        <taxon>Ecdysozoa</taxon>
        <taxon>Nematoda</taxon>
        <taxon>Chromadorea</taxon>
        <taxon>Rhabditida</taxon>
        <taxon>Rhabditina</taxon>
        <taxon>Rhabditomorpha</taxon>
        <taxon>Strongyloidea</taxon>
        <taxon>Trichostrongylidae</taxon>
        <taxon>Teladorsagia</taxon>
    </lineage>
</organism>
<evidence type="ECO:0000256" key="1">
    <source>
        <dbReference type="SAM" id="MobiDB-lite"/>
    </source>
</evidence>
<feature type="region of interest" description="Disordered" evidence="1">
    <location>
        <begin position="42"/>
        <end position="142"/>
    </location>
</feature>
<gene>
    <name evidence="2" type="ORF">TELCIR_05999</name>
</gene>
<name>A0A2G9UP55_TELCI</name>
<accession>A0A2G9UP55</accession>
<feature type="compositionally biased region" description="Basic and acidic residues" evidence="1">
    <location>
        <begin position="52"/>
        <end position="62"/>
    </location>
</feature>
<evidence type="ECO:0000313" key="2">
    <source>
        <dbReference type="EMBL" id="PIO72079.1"/>
    </source>
</evidence>
<dbReference type="Proteomes" id="UP000230423">
    <property type="component" value="Unassembled WGS sequence"/>
</dbReference>
<feature type="compositionally biased region" description="Basic and acidic residues" evidence="1">
    <location>
        <begin position="133"/>
        <end position="142"/>
    </location>
</feature>
<reference evidence="2 3" key="1">
    <citation type="submission" date="2015-09" db="EMBL/GenBank/DDBJ databases">
        <title>Draft genome of the parasitic nematode Teladorsagia circumcincta isolate WARC Sus (inbred).</title>
        <authorList>
            <person name="Mitreva M."/>
        </authorList>
    </citation>
    <scope>NUCLEOTIDE SEQUENCE [LARGE SCALE GENOMIC DNA]</scope>
    <source>
        <strain evidence="2 3">S</strain>
    </source>
</reference>
<dbReference type="AlphaFoldDB" id="A0A2G9UP55"/>
<proteinExistence type="predicted"/>
<dbReference type="EMBL" id="KZ345774">
    <property type="protein sequence ID" value="PIO72079.1"/>
    <property type="molecule type" value="Genomic_DNA"/>
</dbReference>